<evidence type="ECO:0000256" key="5">
    <source>
        <dbReference type="ARBA" id="ARBA00023136"/>
    </source>
</evidence>
<keyword evidence="3 6" id="KW-0812">Transmembrane</keyword>
<dbReference type="GO" id="GO:0016020">
    <property type="term" value="C:membrane"/>
    <property type="evidence" value="ECO:0007669"/>
    <property type="project" value="UniProtKB-SubCell"/>
</dbReference>
<evidence type="ECO:0000256" key="2">
    <source>
        <dbReference type="ARBA" id="ARBA00007362"/>
    </source>
</evidence>
<organism evidence="8 9">
    <name type="scientific">Guptibacillus hwajinpoensis</name>
    <dbReference type="NCBI Taxonomy" id="208199"/>
    <lineage>
        <taxon>Bacteria</taxon>
        <taxon>Bacillati</taxon>
        <taxon>Bacillota</taxon>
        <taxon>Bacilli</taxon>
        <taxon>Bacillales</taxon>
        <taxon>Guptibacillaceae</taxon>
        <taxon>Guptibacillus</taxon>
    </lineage>
</organism>
<dbReference type="Pfam" id="PF00892">
    <property type="entry name" value="EamA"/>
    <property type="match status" value="2"/>
</dbReference>
<keyword evidence="4 6" id="KW-1133">Transmembrane helix</keyword>
<evidence type="ECO:0000259" key="7">
    <source>
        <dbReference type="Pfam" id="PF00892"/>
    </source>
</evidence>
<feature type="transmembrane region" description="Helical" evidence="6">
    <location>
        <begin position="268"/>
        <end position="286"/>
    </location>
</feature>
<dbReference type="Gene3D" id="1.10.3730.20">
    <property type="match status" value="2"/>
</dbReference>
<feature type="transmembrane region" description="Helical" evidence="6">
    <location>
        <begin position="213"/>
        <end position="232"/>
    </location>
</feature>
<feature type="transmembrane region" description="Helical" evidence="6">
    <location>
        <begin position="66"/>
        <end position="87"/>
    </location>
</feature>
<dbReference type="AlphaFoldDB" id="A0A845F0N2"/>
<comment type="similarity">
    <text evidence="2">Belongs to the EamA transporter family.</text>
</comment>
<protein>
    <submittedName>
        <fullName evidence="8">EamA family transporter</fullName>
    </submittedName>
</protein>
<dbReference type="InterPro" id="IPR050638">
    <property type="entry name" value="AA-Vitamin_Transporters"/>
</dbReference>
<feature type="transmembrane region" description="Helical" evidence="6">
    <location>
        <begin position="181"/>
        <end position="201"/>
    </location>
</feature>
<evidence type="ECO:0000256" key="1">
    <source>
        <dbReference type="ARBA" id="ARBA00004127"/>
    </source>
</evidence>
<feature type="domain" description="EamA" evidence="7">
    <location>
        <begin position="8"/>
        <end position="139"/>
    </location>
</feature>
<evidence type="ECO:0000256" key="4">
    <source>
        <dbReference type="ARBA" id="ARBA00022989"/>
    </source>
</evidence>
<feature type="transmembrane region" description="Helical" evidence="6">
    <location>
        <begin position="239"/>
        <end position="262"/>
    </location>
</feature>
<dbReference type="RefSeq" id="WP_160919767.1">
    <property type="nucleotide sequence ID" value="NZ_WMEY01000004.1"/>
</dbReference>
<evidence type="ECO:0000313" key="8">
    <source>
        <dbReference type="EMBL" id="MYL64304.1"/>
    </source>
</evidence>
<dbReference type="PANTHER" id="PTHR32322:SF2">
    <property type="entry name" value="EAMA DOMAIN-CONTAINING PROTEIN"/>
    <property type="match status" value="1"/>
</dbReference>
<comment type="caution">
    <text evidence="8">The sequence shown here is derived from an EMBL/GenBank/DDBJ whole genome shotgun (WGS) entry which is preliminary data.</text>
</comment>
<dbReference type="InterPro" id="IPR000620">
    <property type="entry name" value="EamA_dom"/>
</dbReference>
<feature type="transmembrane region" description="Helical" evidence="6">
    <location>
        <begin position="7"/>
        <end position="27"/>
    </location>
</feature>
<evidence type="ECO:0000313" key="9">
    <source>
        <dbReference type="Proteomes" id="UP000447833"/>
    </source>
</evidence>
<dbReference type="InterPro" id="IPR037185">
    <property type="entry name" value="EmrE-like"/>
</dbReference>
<dbReference type="Proteomes" id="UP000447833">
    <property type="component" value="Unassembled WGS sequence"/>
</dbReference>
<reference evidence="8 9" key="1">
    <citation type="submission" date="2019-11" db="EMBL/GenBank/DDBJ databases">
        <title>Genome sequences of 17 halophilic strains isolated from different environments.</title>
        <authorList>
            <person name="Furrow R.E."/>
        </authorList>
    </citation>
    <scope>NUCLEOTIDE SEQUENCE [LARGE SCALE GENOMIC DNA]</scope>
    <source>
        <strain evidence="8 9">22506_14_FS</strain>
    </source>
</reference>
<feature type="transmembrane region" description="Helical" evidence="6">
    <location>
        <begin position="125"/>
        <end position="143"/>
    </location>
</feature>
<dbReference type="SUPFAM" id="SSF103481">
    <property type="entry name" value="Multidrug resistance efflux transporter EmrE"/>
    <property type="match status" value="2"/>
</dbReference>
<keyword evidence="5 6" id="KW-0472">Membrane</keyword>
<gene>
    <name evidence="8" type="ORF">GLW07_13180</name>
</gene>
<feature type="transmembrane region" description="Helical" evidence="6">
    <location>
        <begin position="33"/>
        <end position="54"/>
    </location>
</feature>
<evidence type="ECO:0000256" key="6">
    <source>
        <dbReference type="SAM" id="Phobius"/>
    </source>
</evidence>
<comment type="subcellular location">
    <subcellularLocation>
        <location evidence="1">Endomembrane system</location>
        <topology evidence="1">Multi-pass membrane protein</topology>
    </subcellularLocation>
</comment>
<name>A0A845F0N2_9BACL</name>
<dbReference type="EMBL" id="WMEY01000004">
    <property type="protein sequence ID" value="MYL64304.1"/>
    <property type="molecule type" value="Genomic_DNA"/>
</dbReference>
<dbReference type="PANTHER" id="PTHR32322">
    <property type="entry name" value="INNER MEMBRANE TRANSPORTER"/>
    <property type="match status" value="1"/>
</dbReference>
<accession>A0A845F0N2</accession>
<proteinExistence type="inferred from homology"/>
<sequence length="291" mass="31591">MRYYYTGFVILAAILWGISGGLAGILMDKGWSPLVISFYRGAIGFVCLVIWLLLKRKEGSGKHSSRTIMWAMLAGVAVASNFSFYFLSISESGVAVASTLMYTAPIFVLISSFCFKIESITPFKVISMIIVMFGISLLTNIYETGISELNVLGIMSGLLSGVSYALFIFSFKNASKNNSPPFVLSTAFATFTVVLLLFIDHREAFSALFSEDLIWFIILGIIGAGISFYLYVEGLKKTSASVASVIAMVEPVTASLFGLVVLGEILTVLQSIGLIVILITITMLSVKQKDC</sequence>
<evidence type="ECO:0000256" key="3">
    <source>
        <dbReference type="ARBA" id="ARBA00022692"/>
    </source>
</evidence>
<feature type="domain" description="EamA" evidence="7">
    <location>
        <begin position="152"/>
        <end position="285"/>
    </location>
</feature>
<feature type="transmembrane region" description="Helical" evidence="6">
    <location>
        <begin position="93"/>
        <end position="113"/>
    </location>
</feature>
<feature type="transmembrane region" description="Helical" evidence="6">
    <location>
        <begin position="149"/>
        <end position="169"/>
    </location>
</feature>